<feature type="transmembrane region" description="Helical" evidence="1">
    <location>
        <begin position="39"/>
        <end position="60"/>
    </location>
</feature>
<accession>A0A4R9FSN9</accession>
<protein>
    <submittedName>
        <fullName evidence="2">Uncharacterized protein</fullName>
    </submittedName>
</protein>
<name>A0A4R9FSN9_9LEPT</name>
<dbReference type="AlphaFoldDB" id="A0A4R9FSN9"/>
<dbReference type="RefSeq" id="WP_135588909.1">
    <property type="nucleotide sequence ID" value="NZ_RQEP01000018.1"/>
</dbReference>
<comment type="caution">
    <text evidence="2">The sequence shown here is derived from an EMBL/GenBank/DDBJ whole genome shotgun (WGS) entry which is preliminary data.</text>
</comment>
<keyword evidence="3" id="KW-1185">Reference proteome</keyword>
<dbReference type="Proteomes" id="UP000297453">
    <property type="component" value="Unassembled WGS sequence"/>
</dbReference>
<dbReference type="OrthoDB" id="332208at2"/>
<keyword evidence="1" id="KW-1133">Transmembrane helix</keyword>
<keyword evidence="1" id="KW-0812">Transmembrane</keyword>
<proteinExistence type="predicted"/>
<evidence type="ECO:0000256" key="1">
    <source>
        <dbReference type="SAM" id="Phobius"/>
    </source>
</evidence>
<dbReference type="EMBL" id="RQEP01000018">
    <property type="protein sequence ID" value="TGK00927.1"/>
    <property type="molecule type" value="Genomic_DNA"/>
</dbReference>
<organism evidence="2 3">
    <name type="scientific">Leptospira semungkisensis</name>
    <dbReference type="NCBI Taxonomy" id="2484985"/>
    <lineage>
        <taxon>Bacteria</taxon>
        <taxon>Pseudomonadati</taxon>
        <taxon>Spirochaetota</taxon>
        <taxon>Spirochaetia</taxon>
        <taxon>Leptospirales</taxon>
        <taxon>Leptospiraceae</taxon>
        <taxon>Leptospira</taxon>
    </lineage>
</organism>
<evidence type="ECO:0000313" key="3">
    <source>
        <dbReference type="Proteomes" id="UP000297453"/>
    </source>
</evidence>
<evidence type="ECO:0000313" key="2">
    <source>
        <dbReference type="EMBL" id="TGK00927.1"/>
    </source>
</evidence>
<reference evidence="2" key="1">
    <citation type="journal article" date="2019" name="PLoS Negl. Trop. Dis.">
        <title>Revisiting the worldwide diversity of Leptospira species in the environment.</title>
        <authorList>
            <person name="Vincent A.T."/>
            <person name="Schiettekatte O."/>
            <person name="Bourhy P."/>
            <person name="Veyrier F.J."/>
            <person name="Picardeau M."/>
        </authorList>
    </citation>
    <scope>NUCLEOTIDE SEQUENCE [LARGE SCALE GENOMIC DNA]</scope>
    <source>
        <strain evidence="2">SSS9</strain>
    </source>
</reference>
<sequence>MNFFTKETSWSNAEFIVFKLCIASIYVLIGAYFRDFFLQYRIVFTAIFVVTVIWTVSLWLKKMRSAK</sequence>
<keyword evidence="1" id="KW-0472">Membrane</keyword>
<feature type="transmembrane region" description="Helical" evidence="1">
    <location>
        <begin position="12"/>
        <end position="33"/>
    </location>
</feature>
<gene>
    <name evidence="2" type="ORF">EHO59_13485</name>
</gene>